<sequence length="90" mass="10259">WETELFTIYFSIKNQPAGWYDVNITCSGNHVSGSPLQIHKSQYETAYDFCDVPDPGTYHVTIKMKNGGIIYNNDVTIYWPNGPPSEEVRV</sequence>
<name>X1ALZ0_9ZZZZ</name>
<protein>
    <submittedName>
        <fullName evidence="1">Uncharacterized protein</fullName>
    </submittedName>
</protein>
<dbReference type="EMBL" id="BART01019234">
    <property type="protein sequence ID" value="GAG83599.1"/>
    <property type="molecule type" value="Genomic_DNA"/>
</dbReference>
<reference evidence="1" key="1">
    <citation type="journal article" date="2014" name="Front. Microbiol.">
        <title>High frequency of phylogenetically diverse reductive dehalogenase-homologous genes in deep subseafloor sedimentary metagenomes.</title>
        <authorList>
            <person name="Kawai M."/>
            <person name="Futagami T."/>
            <person name="Toyoda A."/>
            <person name="Takaki Y."/>
            <person name="Nishi S."/>
            <person name="Hori S."/>
            <person name="Arai W."/>
            <person name="Tsubouchi T."/>
            <person name="Morono Y."/>
            <person name="Uchiyama I."/>
            <person name="Ito T."/>
            <person name="Fujiyama A."/>
            <person name="Inagaki F."/>
            <person name="Takami H."/>
        </authorList>
    </citation>
    <scope>NUCLEOTIDE SEQUENCE</scope>
    <source>
        <strain evidence="1">Expedition CK06-06</strain>
    </source>
</reference>
<proteinExistence type="predicted"/>
<comment type="caution">
    <text evidence="1">The sequence shown here is derived from an EMBL/GenBank/DDBJ whole genome shotgun (WGS) entry which is preliminary data.</text>
</comment>
<dbReference type="AlphaFoldDB" id="X1ALZ0"/>
<accession>X1ALZ0</accession>
<evidence type="ECO:0000313" key="1">
    <source>
        <dbReference type="EMBL" id="GAG83599.1"/>
    </source>
</evidence>
<feature type="non-terminal residue" evidence="1">
    <location>
        <position position="1"/>
    </location>
</feature>
<organism evidence="1">
    <name type="scientific">marine sediment metagenome</name>
    <dbReference type="NCBI Taxonomy" id="412755"/>
    <lineage>
        <taxon>unclassified sequences</taxon>
        <taxon>metagenomes</taxon>
        <taxon>ecological metagenomes</taxon>
    </lineage>
</organism>
<gene>
    <name evidence="1" type="ORF">S01H4_36058</name>
</gene>